<protein>
    <submittedName>
        <fullName evidence="2">Stringent starvation protein B</fullName>
    </submittedName>
</protein>
<name>A0A8J2Z2G9_9GAMM</name>
<comment type="caution">
    <text evidence="2">The sequence shown here is derived from an EMBL/GenBank/DDBJ whole genome shotgun (WGS) entry which is preliminary data.</text>
</comment>
<accession>A0A8J2Z2G9</accession>
<dbReference type="Gene3D" id="2.30.30.220">
    <property type="entry name" value="SspB-like"/>
    <property type="match status" value="1"/>
</dbReference>
<dbReference type="AlphaFoldDB" id="A0A8J2Z2G9"/>
<feature type="compositionally biased region" description="Polar residues" evidence="1">
    <location>
        <begin position="117"/>
        <end position="126"/>
    </location>
</feature>
<organism evidence="2 3">
    <name type="scientific">Cysteiniphilum litorale</name>
    <dbReference type="NCBI Taxonomy" id="2056700"/>
    <lineage>
        <taxon>Bacteria</taxon>
        <taxon>Pseudomonadati</taxon>
        <taxon>Pseudomonadota</taxon>
        <taxon>Gammaproteobacteria</taxon>
        <taxon>Thiotrichales</taxon>
        <taxon>Fastidiosibacteraceae</taxon>
        <taxon>Cysteiniphilum</taxon>
    </lineage>
</organism>
<dbReference type="PANTHER" id="PTHR37486">
    <property type="entry name" value="STRINGENT STARVATION PROTEIN B"/>
    <property type="match status" value="1"/>
</dbReference>
<dbReference type="GO" id="GO:0045732">
    <property type="term" value="P:positive regulation of protein catabolic process"/>
    <property type="evidence" value="ECO:0007669"/>
    <property type="project" value="TreeGrafter"/>
</dbReference>
<dbReference type="GO" id="GO:0005840">
    <property type="term" value="C:ribosome"/>
    <property type="evidence" value="ECO:0007669"/>
    <property type="project" value="TreeGrafter"/>
</dbReference>
<sequence>MAMLRAYLVEATYDWMIDHDLTPYLLVDTEYEGVILPESHIDEDGKMLLNIAPEAIERFDCDDQFIRFDATFDGEVMSLQIPVEAVLELYAGETAQGLYAREFGYGIDVNEGDDNDVNPSKNSAQKGSGGLHLV</sequence>
<keyword evidence="3" id="KW-1185">Reference proteome</keyword>
<evidence type="ECO:0000256" key="1">
    <source>
        <dbReference type="SAM" id="MobiDB-lite"/>
    </source>
</evidence>
<dbReference type="InterPro" id="IPR036760">
    <property type="entry name" value="SspB-like_sf"/>
</dbReference>
<proteinExistence type="predicted"/>
<reference evidence="2" key="2">
    <citation type="submission" date="2020-09" db="EMBL/GenBank/DDBJ databases">
        <authorList>
            <person name="Sun Q."/>
            <person name="Zhou Y."/>
        </authorList>
    </citation>
    <scope>NUCLEOTIDE SEQUENCE</scope>
    <source>
        <strain evidence="2">CGMCC 1.15758</strain>
    </source>
</reference>
<dbReference type="RefSeq" id="WP_117001434.1">
    <property type="nucleotide sequence ID" value="NZ_BMJS01000002.1"/>
</dbReference>
<evidence type="ECO:0000313" key="3">
    <source>
        <dbReference type="Proteomes" id="UP000636949"/>
    </source>
</evidence>
<dbReference type="Pfam" id="PF04386">
    <property type="entry name" value="SspB"/>
    <property type="match status" value="1"/>
</dbReference>
<dbReference type="OrthoDB" id="9797358at2"/>
<dbReference type="GO" id="GO:0005829">
    <property type="term" value="C:cytosol"/>
    <property type="evidence" value="ECO:0007669"/>
    <property type="project" value="TreeGrafter"/>
</dbReference>
<gene>
    <name evidence="2" type="primary">mglB</name>
    <name evidence="2" type="ORF">GCM10010995_03350</name>
</gene>
<dbReference type="PANTHER" id="PTHR37486:SF1">
    <property type="entry name" value="STRINGENT STARVATION PROTEIN B"/>
    <property type="match status" value="1"/>
</dbReference>
<dbReference type="InterPro" id="IPR007481">
    <property type="entry name" value="SspB"/>
</dbReference>
<dbReference type="Proteomes" id="UP000636949">
    <property type="component" value="Unassembled WGS sequence"/>
</dbReference>
<dbReference type="SUPFAM" id="SSF101738">
    <property type="entry name" value="SspB-like"/>
    <property type="match status" value="1"/>
</dbReference>
<reference evidence="2" key="1">
    <citation type="journal article" date="2014" name="Int. J. Syst. Evol. Microbiol.">
        <title>Complete genome sequence of Corynebacterium casei LMG S-19264T (=DSM 44701T), isolated from a smear-ripened cheese.</title>
        <authorList>
            <consortium name="US DOE Joint Genome Institute (JGI-PGF)"/>
            <person name="Walter F."/>
            <person name="Albersmeier A."/>
            <person name="Kalinowski J."/>
            <person name="Ruckert C."/>
        </authorList>
    </citation>
    <scope>NUCLEOTIDE SEQUENCE</scope>
    <source>
        <strain evidence="2">CGMCC 1.15758</strain>
    </source>
</reference>
<feature type="region of interest" description="Disordered" evidence="1">
    <location>
        <begin position="111"/>
        <end position="134"/>
    </location>
</feature>
<evidence type="ECO:0000313" key="2">
    <source>
        <dbReference type="EMBL" id="GGF89375.1"/>
    </source>
</evidence>
<dbReference type="EMBL" id="BMJS01000002">
    <property type="protein sequence ID" value="GGF89375.1"/>
    <property type="molecule type" value="Genomic_DNA"/>
</dbReference>